<evidence type="ECO:0000259" key="3">
    <source>
        <dbReference type="Pfam" id="PF10531"/>
    </source>
</evidence>
<dbReference type="InterPro" id="IPR019554">
    <property type="entry name" value="Soluble_ligand-bd"/>
</dbReference>
<dbReference type="Pfam" id="PF25994">
    <property type="entry name" value="HH_AprE"/>
    <property type="match status" value="1"/>
</dbReference>
<dbReference type="PANTHER" id="PTHR33619:SF3">
    <property type="entry name" value="POLYSACCHARIDE EXPORT PROTEIN GFCE-RELATED"/>
    <property type="match status" value="1"/>
</dbReference>
<dbReference type="InterPro" id="IPR058781">
    <property type="entry name" value="HH_AprE-like"/>
</dbReference>
<evidence type="ECO:0000313" key="6">
    <source>
        <dbReference type="Proteomes" id="UP000588647"/>
    </source>
</evidence>
<dbReference type="Proteomes" id="UP000588647">
    <property type="component" value="Unassembled WGS sequence"/>
</dbReference>
<evidence type="ECO:0000259" key="4">
    <source>
        <dbReference type="Pfam" id="PF25994"/>
    </source>
</evidence>
<gene>
    <name evidence="5" type="ORF">GGR03_003890</name>
</gene>
<dbReference type="GO" id="GO:0015159">
    <property type="term" value="F:polysaccharide transmembrane transporter activity"/>
    <property type="evidence" value="ECO:0007669"/>
    <property type="project" value="InterPro"/>
</dbReference>
<evidence type="ECO:0000256" key="1">
    <source>
        <dbReference type="SAM" id="Coils"/>
    </source>
</evidence>
<dbReference type="Pfam" id="PF10531">
    <property type="entry name" value="SLBB"/>
    <property type="match status" value="1"/>
</dbReference>
<feature type="compositionally biased region" description="Basic and acidic residues" evidence="2">
    <location>
        <begin position="355"/>
        <end position="364"/>
    </location>
</feature>
<accession>A0A7W6HGG9</accession>
<name>A0A7W6HGG9_9HYPH</name>
<proteinExistence type="predicted"/>
<keyword evidence="1" id="KW-0175">Coiled coil</keyword>
<dbReference type="InterPro" id="IPR049712">
    <property type="entry name" value="Poly_export"/>
</dbReference>
<evidence type="ECO:0000256" key="2">
    <source>
        <dbReference type="SAM" id="MobiDB-lite"/>
    </source>
</evidence>
<feature type="region of interest" description="Disordered" evidence="2">
    <location>
        <begin position="347"/>
        <end position="391"/>
    </location>
</feature>
<sequence length="391" mass="42234">MKVLQWLPGKGEYKEWTAVGGEYTVAADGSLGIPFAGPISAGGQSSGAVAEEIASALQVNLSLPTKPDVRMEVLQRGPVYVLGGVETPGKVDFAPGMTAMEAIALAGGFYRTSGGQLRLERDVINAQGDLDTARQAAARLTARIARLEAEQVGEAEVDMPDTQSGFSQDLLAPFVEEEQGLLQVRKQALDSQLESLRSRQELATQQTKTLSEKANNLERQVKLAQDQLANVQSLVGKGLTVASREFDLERTLSAFQGQLLDVQSARLAADLEINAAQRDQVDALTAFKTEVASSLQTARESLEKARIDMGRAEMLIREATVITPQMLVDQVDTLGVNVRLYRSRKDSDGEVQTTEIDRDERLRSGDTLQVQLETRPAAGLPADAERSANPS</sequence>
<comment type="caution">
    <text evidence="5">The sequence shown here is derived from an EMBL/GenBank/DDBJ whole genome shotgun (WGS) entry which is preliminary data.</text>
</comment>
<dbReference type="PANTHER" id="PTHR33619">
    <property type="entry name" value="POLYSACCHARIDE EXPORT PROTEIN GFCE-RELATED"/>
    <property type="match status" value="1"/>
</dbReference>
<organism evidence="5 6">
    <name type="scientific">Aurantimonas endophytica</name>
    <dbReference type="NCBI Taxonomy" id="1522175"/>
    <lineage>
        <taxon>Bacteria</taxon>
        <taxon>Pseudomonadati</taxon>
        <taxon>Pseudomonadota</taxon>
        <taxon>Alphaproteobacteria</taxon>
        <taxon>Hyphomicrobiales</taxon>
        <taxon>Aurantimonadaceae</taxon>
        <taxon>Aurantimonas</taxon>
    </lineage>
</organism>
<keyword evidence="6" id="KW-1185">Reference proteome</keyword>
<dbReference type="Gene3D" id="3.10.560.10">
    <property type="entry name" value="Outer membrane lipoprotein wza domain like"/>
    <property type="match status" value="1"/>
</dbReference>
<feature type="coiled-coil region" evidence="1">
    <location>
        <begin position="186"/>
        <end position="234"/>
    </location>
</feature>
<protein>
    <submittedName>
        <fullName evidence="5">Polysaccharide export outer membrane protein/exopolysaccharide production protein ExoF</fullName>
    </submittedName>
</protein>
<dbReference type="EMBL" id="JACIEM010000005">
    <property type="protein sequence ID" value="MBB4004795.1"/>
    <property type="molecule type" value="Genomic_DNA"/>
</dbReference>
<dbReference type="Gene3D" id="3.30.1950.10">
    <property type="entry name" value="wza like domain"/>
    <property type="match status" value="1"/>
</dbReference>
<reference evidence="5 6" key="1">
    <citation type="submission" date="2020-08" db="EMBL/GenBank/DDBJ databases">
        <title>Genomic Encyclopedia of Type Strains, Phase IV (KMG-IV): sequencing the most valuable type-strain genomes for metagenomic binning, comparative biology and taxonomic classification.</title>
        <authorList>
            <person name="Goeker M."/>
        </authorList>
    </citation>
    <scope>NUCLEOTIDE SEQUENCE [LARGE SCALE GENOMIC DNA]</scope>
    <source>
        <strain evidence="5 6">DSM 103570</strain>
    </source>
</reference>
<dbReference type="AlphaFoldDB" id="A0A7W6HGG9"/>
<feature type="domain" description="AprE-like long alpha-helical hairpin" evidence="4">
    <location>
        <begin position="127"/>
        <end position="309"/>
    </location>
</feature>
<feature type="domain" description="Soluble ligand binding" evidence="3">
    <location>
        <begin position="79"/>
        <end position="110"/>
    </location>
</feature>
<evidence type="ECO:0000313" key="5">
    <source>
        <dbReference type="EMBL" id="MBB4004795.1"/>
    </source>
</evidence>